<dbReference type="EMBL" id="JAFBDT010000002">
    <property type="protein sequence ID" value="MBM7560874.1"/>
    <property type="molecule type" value="Genomic_DNA"/>
</dbReference>
<reference evidence="3 4" key="1">
    <citation type="submission" date="2021-01" db="EMBL/GenBank/DDBJ databases">
        <title>Genomic Encyclopedia of Type Strains, Phase IV (KMG-IV): sequencing the most valuable type-strain genomes for metagenomic binning, comparative biology and taxonomic classification.</title>
        <authorList>
            <person name="Goeker M."/>
        </authorList>
    </citation>
    <scope>NUCLEOTIDE SEQUENCE [LARGE SCALE GENOMIC DNA]</scope>
    <source>
        <strain evidence="3 4">DSM 24436</strain>
    </source>
</reference>
<evidence type="ECO:0000259" key="2">
    <source>
        <dbReference type="PROSITE" id="PS51740"/>
    </source>
</evidence>
<accession>A0ABS2MNA4</accession>
<gene>
    <name evidence="3" type="ORF">JOC49_000388</name>
</gene>
<protein>
    <submittedName>
        <fullName evidence="3">Antitoxin MazE</fullName>
    </submittedName>
</protein>
<dbReference type="PANTHER" id="PTHR40516:SF1">
    <property type="entry name" value="ANTITOXIN CHPS-RELATED"/>
    <property type="match status" value="1"/>
</dbReference>
<organism evidence="3 4">
    <name type="scientific">Fusibacter tunisiensis</name>
    <dbReference type="NCBI Taxonomy" id="1008308"/>
    <lineage>
        <taxon>Bacteria</taxon>
        <taxon>Bacillati</taxon>
        <taxon>Bacillota</taxon>
        <taxon>Clostridia</taxon>
        <taxon>Eubacteriales</taxon>
        <taxon>Eubacteriales Family XII. Incertae Sedis</taxon>
        <taxon>Fusibacter</taxon>
    </lineage>
</organism>
<keyword evidence="4" id="KW-1185">Reference proteome</keyword>
<dbReference type="SUPFAM" id="SSF89447">
    <property type="entry name" value="AbrB/MazE/MraZ-like"/>
    <property type="match status" value="1"/>
</dbReference>
<dbReference type="PANTHER" id="PTHR40516">
    <property type="entry name" value="ANTITOXIN CHPS-RELATED"/>
    <property type="match status" value="1"/>
</dbReference>
<evidence type="ECO:0000313" key="3">
    <source>
        <dbReference type="EMBL" id="MBM7560874.1"/>
    </source>
</evidence>
<feature type="domain" description="SpoVT-AbrB" evidence="2">
    <location>
        <begin position="3"/>
        <end position="48"/>
    </location>
</feature>
<proteinExistence type="predicted"/>
<evidence type="ECO:0000313" key="4">
    <source>
        <dbReference type="Proteomes" id="UP000767854"/>
    </source>
</evidence>
<comment type="caution">
    <text evidence="3">The sequence shown here is derived from an EMBL/GenBank/DDBJ whole genome shotgun (WGS) entry which is preliminary data.</text>
</comment>
<dbReference type="PROSITE" id="PS51740">
    <property type="entry name" value="SPOVT_ABRB"/>
    <property type="match status" value="1"/>
</dbReference>
<keyword evidence="1" id="KW-0238">DNA-binding</keyword>
<dbReference type="SMART" id="SM00966">
    <property type="entry name" value="SpoVT_AbrB"/>
    <property type="match status" value="1"/>
</dbReference>
<dbReference type="InterPro" id="IPR007159">
    <property type="entry name" value="SpoVT-AbrB_dom"/>
</dbReference>
<dbReference type="InterPro" id="IPR037914">
    <property type="entry name" value="SpoVT-AbrB_sf"/>
</dbReference>
<evidence type="ECO:0000256" key="1">
    <source>
        <dbReference type="PROSITE-ProRule" id="PRU01076"/>
    </source>
</evidence>
<dbReference type="RefSeq" id="WP_204661650.1">
    <property type="nucleotide sequence ID" value="NZ_JAFBDT010000002.1"/>
</dbReference>
<dbReference type="InterPro" id="IPR039052">
    <property type="entry name" value="Antitox_PemI-like"/>
</dbReference>
<dbReference type="Gene3D" id="2.10.260.10">
    <property type="match status" value="1"/>
</dbReference>
<sequence length="80" mass="9216">MVTSIKKWGNSQGLRFSKEMLDAIGISVDDEVLIEVIDHKIIISKAKDNKVNLKKLFKSYEGVYKETEMNWGEPKGEEVW</sequence>
<dbReference type="Proteomes" id="UP000767854">
    <property type="component" value="Unassembled WGS sequence"/>
</dbReference>
<dbReference type="Pfam" id="PF04014">
    <property type="entry name" value="MazE_antitoxin"/>
    <property type="match status" value="1"/>
</dbReference>
<name>A0ABS2MNA4_9FIRM</name>